<keyword evidence="1" id="KW-0472">Membrane</keyword>
<name>A0A0M6WRP2_9FIRM</name>
<keyword evidence="1" id="KW-0812">Transmembrane</keyword>
<gene>
    <name evidence="3" type="ORF">GKE44_03500</name>
    <name evidence="2" type="ORF">T1815_20161</name>
</gene>
<dbReference type="RefSeq" id="WP_015568277.1">
    <property type="nucleotide sequence ID" value="NZ_AP031452.1"/>
</dbReference>
<reference evidence="3 5" key="3">
    <citation type="journal article" date="2019" name="Nat. Med.">
        <title>A library of human gut bacterial isolates paired with longitudinal multiomics data enables mechanistic microbiome research.</title>
        <authorList>
            <person name="Poyet M."/>
            <person name="Groussin M."/>
            <person name="Gibbons S.M."/>
            <person name="Avila-Pacheco J."/>
            <person name="Jiang X."/>
            <person name="Kearney S.M."/>
            <person name="Perrotta A.R."/>
            <person name="Berdy B."/>
            <person name="Zhao S."/>
            <person name="Lieberman T.D."/>
            <person name="Swanson P.K."/>
            <person name="Smith M."/>
            <person name="Roesemann S."/>
            <person name="Alexander J.E."/>
            <person name="Rich S.A."/>
            <person name="Livny J."/>
            <person name="Vlamakis H."/>
            <person name="Clish C."/>
            <person name="Bullock K."/>
            <person name="Deik A."/>
            <person name="Scott J."/>
            <person name="Pierce K.A."/>
            <person name="Xavier R.J."/>
            <person name="Alm E.J."/>
        </authorList>
    </citation>
    <scope>NUCLEOTIDE SEQUENCE [LARGE SCALE GENOMIC DNA]</scope>
    <source>
        <strain evidence="3 5">BIOML-A5</strain>
    </source>
</reference>
<dbReference type="EMBL" id="CVRQ01000022">
    <property type="protein sequence ID" value="CRL39167.1"/>
    <property type="molecule type" value="Genomic_DNA"/>
</dbReference>
<dbReference type="Pfam" id="PF10066">
    <property type="entry name" value="DUF2304"/>
    <property type="match status" value="1"/>
</dbReference>
<dbReference type="Proteomes" id="UP000465607">
    <property type="component" value="Unassembled WGS sequence"/>
</dbReference>
<feature type="transmembrane region" description="Helical" evidence="1">
    <location>
        <begin position="69"/>
        <end position="87"/>
    </location>
</feature>
<keyword evidence="4" id="KW-1185">Reference proteome</keyword>
<evidence type="ECO:0000313" key="3">
    <source>
        <dbReference type="EMBL" id="MSD26253.1"/>
    </source>
</evidence>
<accession>A0A0M6WRP2</accession>
<dbReference type="EMBL" id="WKQV01000003">
    <property type="protein sequence ID" value="MSD26253.1"/>
    <property type="molecule type" value="Genomic_DNA"/>
</dbReference>
<keyword evidence="1" id="KW-1133">Transmembrane helix</keyword>
<feature type="transmembrane region" description="Helical" evidence="1">
    <location>
        <begin position="33"/>
        <end position="57"/>
    </location>
</feature>
<reference evidence="4" key="2">
    <citation type="submission" date="2015-05" db="EMBL/GenBank/DDBJ databases">
        <authorList>
            <consortium name="Pathogen Informatics"/>
        </authorList>
    </citation>
    <scope>NUCLEOTIDE SEQUENCE [LARGE SCALE GENOMIC DNA]</scope>
    <source>
        <strain evidence="4">T1-815</strain>
    </source>
</reference>
<dbReference type="AlphaFoldDB" id="A0A0M6WRP2"/>
<evidence type="ECO:0000256" key="1">
    <source>
        <dbReference type="SAM" id="Phobius"/>
    </source>
</evidence>
<sequence length="118" mass="13853">MSTSLRVILFVASLCVFFFIMKKIKKAKLKIEYALFWIVSSILLLILSIFPQIAYFFADICGIKSPVNFIFLFSIMVLFVHNFYLTLRISNLDNMINSLTEEIAVRNYYKKEEENESK</sequence>
<feature type="transmembrane region" description="Helical" evidence="1">
    <location>
        <begin position="6"/>
        <end position="21"/>
    </location>
</feature>
<evidence type="ECO:0000313" key="2">
    <source>
        <dbReference type="EMBL" id="CRL39167.1"/>
    </source>
</evidence>
<evidence type="ECO:0000313" key="4">
    <source>
        <dbReference type="Proteomes" id="UP000049472"/>
    </source>
</evidence>
<dbReference type="Proteomes" id="UP000049472">
    <property type="component" value="Unassembled WGS sequence"/>
</dbReference>
<organism evidence="2 4">
    <name type="scientific">Agathobacter rectalis</name>
    <dbReference type="NCBI Taxonomy" id="39491"/>
    <lineage>
        <taxon>Bacteria</taxon>
        <taxon>Bacillati</taxon>
        <taxon>Bacillota</taxon>
        <taxon>Clostridia</taxon>
        <taxon>Lachnospirales</taxon>
        <taxon>Lachnospiraceae</taxon>
        <taxon>Agathobacter</taxon>
    </lineage>
</organism>
<proteinExistence type="predicted"/>
<reference evidence="2" key="1">
    <citation type="submission" date="2015-05" db="EMBL/GenBank/DDBJ databases">
        <authorList>
            <person name="Wang D.B."/>
            <person name="Wang M."/>
        </authorList>
    </citation>
    <scope>NUCLEOTIDE SEQUENCE [LARGE SCALE GENOMIC DNA]</scope>
    <source>
        <strain evidence="2">T1-815</strain>
    </source>
</reference>
<protein>
    <submittedName>
        <fullName evidence="3">DUF2304 family protein</fullName>
    </submittedName>
</protein>
<evidence type="ECO:0000313" key="5">
    <source>
        <dbReference type="Proteomes" id="UP000465607"/>
    </source>
</evidence>
<dbReference type="InterPro" id="IPR019277">
    <property type="entry name" value="DUF2304"/>
</dbReference>